<evidence type="ECO:0000256" key="1">
    <source>
        <dbReference type="SAM" id="Phobius"/>
    </source>
</evidence>
<dbReference type="InterPro" id="IPR048447">
    <property type="entry name" value="DUF1980_C"/>
</dbReference>
<evidence type="ECO:0000313" key="5">
    <source>
        <dbReference type="Proteomes" id="UP000319103"/>
    </source>
</evidence>
<keyword evidence="1" id="KW-0812">Transmembrane</keyword>
<dbReference type="AlphaFoldDB" id="A0A540W0J6"/>
<dbReference type="RefSeq" id="WP_141632606.1">
    <property type="nucleotide sequence ID" value="NZ_VIGB01000003.1"/>
</dbReference>
<sequence>MRREVQAILLVLLGSAVLRISLFSDTYLRYVRAALRPYLITAGVLVVVLGVLTALAALRGRQPAEHDDEHDDGHGHSHAHGPRIAWLLALPAVVILLVAPPALGSYTAQHAGNTVAKPDTAAGFPALPAGDPLPLPLAEFEVRADWDTAKPLLGRRVKLLGFVTPKSGGGWYVTRLVISCCAADAVTYKVEVRGAQMPPANSWVSVTGVWQPDGNAAQSDAVPALNASQVVPVPQPRDPYE</sequence>
<dbReference type="PANTHER" id="PTHR40047">
    <property type="entry name" value="UPF0703 PROTEIN YCGQ"/>
    <property type="match status" value="1"/>
</dbReference>
<name>A0A540W0J6_9ACTN</name>
<keyword evidence="1" id="KW-1133">Transmembrane helix</keyword>
<dbReference type="InterPro" id="IPR015402">
    <property type="entry name" value="DUF1980"/>
</dbReference>
<dbReference type="Proteomes" id="UP000319103">
    <property type="component" value="Unassembled WGS sequence"/>
</dbReference>
<dbReference type="Pfam" id="PF21537">
    <property type="entry name" value="DUF1980_C"/>
    <property type="match status" value="1"/>
</dbReference>
<evidence type="ECO:0000259" key="2">
    <source>
        <dbReference type="Pfam" id="PF09323"/>
    </source>
</evidence>
<comment type="caution">
    <text evidence="4">The sequence shown here is derived from an EMBL/GenBank/DDBJ whole genome shotgun (WGS) entry which is preliminary data.</text>
</comment>
<dbReference type="NCBIfam" id="TIGR03943">
    <property type="entry name" value="TIGR03943 family putative permease subunit"/>
    <property type="match status" value="1"/>
</dbReference>
<dbReference type="InterPro" id="IPR048493">
    <property type="entry name" value="DUF1980_N"/>
</dbReference>
<evidence type="ECO:0000259" key="3">
    <source>
        <dbReference type="Pfam" id="PF21537"/>
    </source>
</evidence>
<dbReference type="PANTHER" id="PTHR40047:SF1">
    <property type="entry name" value="UPF0703 PROTEIN YCGQ"/>
    <property type="match status" value="1"/>
</dbReference>
<protein>
    <submittedName>
        <fullName evidence="4">TIGR03943 family protein</fullName>
    </submittedName>
</protein>
<dbReference type="InterPro" id="IPR052955">
    <property type="entry name" value="UPF0703_membrane_permease"/>
</dbReference>
<proteinExistence type="predicted"/>
<feature type="transmembrane region" description="Helical" evidence="1">
    <location>
        <begin position="84"/>
        <end position="103"/>
    </location>
</feature>
<dbReference type="Pfam" id="PF09323">
    <property type="entry name" value="DUF1980"/>
    <property type="match status" value="1"/>
</dbReference>
<organism evidence="4 5">
    <name type="scientific">Kitasatospora acidiphila</name>
    <dbReference type="NCBI Taxonomy" id="2567942"/>
    <lineage>
        <taxon>Bacteria</taxon>
        <taxon>Bacillati</taxon>
        <taxon>Actinomycetota</taxon>
        <taxon>Actinomycetes</taxon>
        <taxon>Kitasatosporales</taxon>
        <taxon>Streptomycetaceae</taxon>
        <taxon>Kitasatospora</taxon>
    </lineage>
</organism>
<keyword evidence="1" id="KW-0472">Membrane</keyword>
<gene>
    <name evidence="4" type="ORF">E6W39_05905</name>
</gene>
<evidence type="ECO:0000313" key="4">
    <source>
        <dbReference type="EMBL" id="TQF01884.1"/>
    </source>
</evidence>
<feature type="domain" description="DUF1980" evidence="2">
    <location>
        <begin position="10"/>
        <end position="112"/>
    </location>
</feature>
<feature type="transmembrane region" description="Helical" evidence="1">
    <location>
        <begin position="39"/>
        <end position="58"/>
    </location>
</feature>
<dbReference type="EMBL" id="VIGB01000003">
    <property type="protein sequence ID" value="TQF01884.1"/>
    <property type="molecule type" value="Genomic_DNA"/>
</dbReference>
<feature type="domain" description="DUF1980" evidence="3">
    <location>
        <begin position="153"/>
        <end position="240"/>
    </location>
</feature>
<keyword evidence="5" id="KW-1185">Reference proteome</keyword>
<dbReference type="OrthoDB" id="359029at2"/>
<reference evidence="4 5" key="1">
    <citation type="submission" date="2019-06" db="EMBL/GenBank/DDBJ databases">
        <title>Description of Kitasatospora acidophila sp. nov. isolated from pine grove soil, and reclassification of Streptomyces novaecaesareae to Kitasatospora novaeceasareae comb. nov.</title>
        <authorList>
            <person name="Kim M.J."/>
        </authorList>
    </citation>
    <scope>NUCLEOTIDE SEQUENCE [LARGE SCALE GENOMIC DNA]</scope>
    <source>
        <strain evidence="4 5">MMS16-CNU292</strain>
    </source>
</reference>
<accession>A0A540W0J6</accession>